<dbReference type="PANTHER" id="PTHR43581">
    <property type="entry name" value="ATP/GTP PHOSPHATASE"/>
    <property type="match status" value="1"/>
</dbReference>
<protein>
    <submittedName>
        <fullName evidence="4">ATP-binding cassette domain-containing protein</fullName>
    </submittedName>
</protein>
<dbReference type="InterPro" id="IPR003959">
    <property type="entry name" value="ATPase_AAA_core"/>
</dbReference>
<evidence type="ECO:0000313" key="4">
    <source>
        <dbReference type="EMBL" id="TKC96502.1"/>
    </source>
</evidence>
<comment type="caution">
    <text evidence="4">The sequence shown here is derived from an EMBL/GenBank/DDBJ whole genome shotgun (WGS) entry which is preliminary data.</text>
</comment>
<dbReference type="GO" id="GO:0005524">
    <property type="term" value="F:ATP binding"/>
    <property type="evidence" value="ECO:0007669"/>
    <property type="project" value="UniProtKB-KW"/>
</dbReference>
<sequence length="419" mass="44791">MTRTTSRVTTEPGGQPPDTSGHLASVTVQDFKSLKDVTVELGQVSVFVGANGAGKSSLLEAIGILGACAAGVVDDQALLRRGVRPGVPELYKSSFSNERIAPKISLTAVSTGSAKYRAYITNPTQTPGPYWVFGNESLEVAGHSIASRGPRGNAWALGISAPLENSRSVTTLVRASQATDASVRTFLSWLDGFGIFAPVTPVLRGIAPDSAQRSPVGLYGGQLAEAVGSLVTQDAGNVALEQALSLIGWASDVKAGEPSRTFLSPSVPTSRSVVEFHDRFMAKRRNVLSGYDASEGALYILFMLVLSAHAQAPTVFAVDNFDQALNPRTARALTRMFVENVIRHGRQVLLTTHNPLVLDGLDLGDDRIRLFAVSRDDIGHTRVRRVPVRDFAALKEKHGEHAVSRLWIEGRLGGMPDDV</sequence>
<dbReference type="GO" id="GO:0016887">
    <property type="term" value="F:ATP hydrolysis activity"/>
    <property type="evidence" value="ECO:0007669"/>
    <property type="project" value="InterPro"/>
</dbReference>
<dbReference type="AlphaFoldDB" id="A0A4V5PKQ5"/>
<dbReference type="PIRSF" id="PIRSF029347">
    <property type="entry name" value="RecF"/>
    <property type="match status" value="1"/>
</dbReference>
<dbReference type="InterPro" id="IPR027417">
    <property type="entry name" value="P-loop_NTPase"/>
</dbReference>
<dbReference type="OrthoDB" id="127554at2"/>
<dbReference type="InterPro" id="IPR041685">
    <property type="entry name" value="AAA_GajA/Old/RecF-like"/>
</dbReference>
<keyword evidence="4" id="KW-0547">Nucleotide-binding</keyword>
<evidence type="ECO:0000256" key="1">
    <source>
        <dbReference type="SAM" id="MobiDB-lite"/>
    </source>
</evidence>
<organism evidence="4 5">
    <name type="scientific">Polyangium fumosum</name>
    <dbReference type="NCBI Taxonomy" id="889272"/>
    <lineage>
        <taxon>Bacteria</taxon>
        <taxon>Pseudomonadati</taxon>
        <taxon>Myxococcota</taxon>
        <taxon>Polyangia</taxon>
        <taxon>Polyangiales</taxon>
        <taxon>Polyangiaceae</taxon>
        <taxon>Polyangium</taxon>
    </lineage>
</organism>
<dbReference type="SUPFAM" id="SSF52540">
    <property type="entry name" value="P-loop containing nucleoside triphosphate hydrolases"/>
    <property type="match status" value="1"/>
</dbReference>
<feature type="region of interest" description="Disordered" evidence="1">
    <location>
        <begin position="1"/>
        <end position="22"/>
    </location>
</feature>
<dbReference type="Proteomes" id="UP000309215">
    <property type="component" value="Unassembled WGS sequence"/>
</dbReference>
<dbReference type="Pfam" id="PF13304">
    <property type="entry name" value="AAA_21"/>
    <property type="match status" value="1"/>
</dbReference>
<proteinExistence type="predicted"/>
<feature type="domain" description="Endonuclease GajA/Old nuclease/RecF-like AAA" evidence="2">
    <location>
        <begin position="23"/>
        <end position="65"/>
    </location>
</feature>
<evidence type="ECO:0000259" key="3">
    <source>
        <dbReference type="Pfam" id="PF13304"/>
    </source>
</evidence>
<keyword evidence="4" id="KW-0067">ATP-binding</keyword>
<feature type="domain" description="ATPase AAA-type core" evidence="3">
    <location>
        <begin position="284"/>
        <end position="359"/>
    </location>
</feature>
<dbReference type="RefSeq" id="WP_136935344.1">
    <property type="nucleotide sequence ID" value="NZ_SSMQ01000085.1"/>
</dbReference>
<evidence type="ECO:0000259" key="2">
    <source>
        <dbReference type="Pfam" id="PF13175"/>
    </source>
</evidence>
<keyword evidence="5" id="KW-1185">Reference proteome</keyword>
<dbReference type="Pfam" id="PF13175">
    <property type="entry name" value="AAA_15"/>
    <property type="match status" value="1"/>
</dbReference>
<dbReference type="EMBL" id="SSMQ01000085">
    <property type="protein sequence ID" value="TKC96502.1"/>
    <property type="molecule type" value="Genomic_DNA"/>
</dbReference>
<gene>
    <name evidence="4" type="ORF">E8A74_45020</name>
</gene>
<name>A0A4V5PKQ5_9BACT</name>
<dbReference type="PANTHER" id="PTHR43581:SF4">
    <property type="entry name" value="ATP_GTP PHOSPHATASE"/>
    <property type="match status" value="1"/>
</dbReference>
<reference evidence="4 5" key="1">
    <citation type="submission" date="2019-04" db="EMBL/GenBank/DDBJ databases">
        <authorList>
            <person name="Li Y."/>
            <person name="Wang J."/>
        </authorList>
    </citation>
    <scope>NUCLEOTIDE SEQUENCE [LARGE SCALE GENOMIC DNA]</scope>
    <source>
        <strain evidence="4 5">DSM 14668</strain>
    </source>
</reference>
<accession>A0A4V5PKQ5</accession>
<dbReference type="InterPro" id="IPR051396">
    <property type="entry name" value="Bact_Antivir_Def_Nuclease"/>
</dbReference>
<evidence type="ECO:0000313" key="5">
    <source>
        <dbReference type="Proteomes" id="UP000309215"/>
    </source>
</evidence>
<dbReference type="InterPro" id="IPR014555">
    <property type="entry name" value="RecF-like"/>
</dbReference>
<dbReference type="Gene3D" id="3.40.50.300">
    <property type="entry name" value="P-loop containing nucleotide triphosphate hydrolases"/>
    <property type="match status" value="2"/>
</dbReference>